<keyword evidence="3" id="KW-0804">Transcription</keyword>
<dbReference type="Pfam" id="PF13191">
    <property type="entry name" value="AAA_16"/>
    <property type="match status" value="1"/>
</dbReference>
<dbReference type="SUPFAM" id="SSF46894">
    <property type="entry name" value="C-terminal effector domain of the bipartite response regulators"/>
    <property type="match status" value="1"/>
</dbReference>
<dbReference type="RefSeq" id="WP_344943463.1">
    <property type="nucleotide sequence ID" value="NZ_BAAAZR010000011.1"/>
</dbReference>
<proteinExistence type="predicted"/>
<dbReference type="InterPro" id="IPR016032">
    <property type="entry name" value="Sig_transdc_resp-reg_C-effctor"/>
</dbReference>
<dbReference type="EMBL" id="BAAAZR010000011">
    <property type="protein sequence ID" value="GAA3819583.1"/>
    <property type="molecule type" value="Genomic_DNA"/>
</dbReference>
<sequence length="870" mass="92274">MRRWPLIGREAELTRIVGLLRDPGCPAVVLAGPAGAGKTRLVAESASGFAETHAVVWVHATQAARTLPLGAMAPLLPAAAPGPRANLLAWAMDAIVGSAGGRPIVLVADDAHLLDPASAALVHHLTRQATVLATLRTGESCPDPVTALWRQDSAERIDLTPLDRDGTAALVAQALPGVVAPSLVDQLHHLSEGNLLYLSELVAAAVRRDDGDVWRLRRELLRHASRLTDLVQQRMGTVDEQERAVIELVALGEPVDLPELIPLTGAEPVERAEARGLISLGSSGRRVLARLGHPLYGEIVRTRMPSLRMRRHYRDLAEALERGGPHPEDITRIALWRLESDTVSDPAPLVEACRLAWVAHDYPLALRLGHGAWEHGGGVDAAILLATLLNYTERSQEAEDILARVWDEPCDERRRTELVLSRAWSLGFGLGRVAEAKEILDQALETVTGPTFRQDLTVLLMILASMIGDFPAAMRIGTDLLADPSSTPPVRAQALSTYAACGLYTGRYDESVASARRALADADSWRHAVPVITVGLHMNWCAAAQAKGDLVAAEEAIVSLETAMAGPADWDRATDTLSLLRGQLALMRGLPREAARLLHGVVAPELEDRASTMGLTPARQAVYSLARAMLGDGPGAEAAVTAAKRAADRLPEISASLGYGFIGLAYPWAAAAAGELAHAVEYAAESAALSRGRPSFETLALHTAVRLGAPGPVAERLAELATLQDGPFAGLCADHARAALQDDGPGLAEVSRRFEALGMILHATEAAAQASRAHASAGRAASARAAAARAWALGRRCEGARTPALERLSAPGLTAREYEIARLAAGGLANREIAARLVVSERTVENHLRAVYAKLGAGGRTDLGPLLGDE</sequence>
<evidence type="ECO:0000259" key="4">
    <source>
        <dbReference type="PROSITE" id="PS50043"/>
    </source>
</evidence>
<dbReference type="SUPFAM" id="SSF48452">
    <property type="entry name" value="TPR-like"/>
    <property type="match status" value="1"/>
</dbReference>
<dbReference type="Gene3D" id="1.10.10.10">
    <property type="entry name" value="Winged helix-like DNA-binding domain superfamily/Winged helix DNA-binding domain"/>
    <property type="match status" value="1"/>
</dbReference>
<keyword evidence="1" id="KW-0805">Transcription regulation</keyword>
<dbReference type="PROSITE" id="PS50043">
    <property type="entry name" value="HTH_LUXR_2"/>
    <property type="match status" value="1"/>
</dbReference>
<name>A0ABP7IIP9_9ACTN</name>
<dbReference type="Gene3D" id="1.25.40.10">
    <property type="entry name" value="Tetratricopeptide repeat domain"/>
    <property type="match status" value="1"/>
</dbReference>
<organism evidence="5 6">
    <name type="scientific">Sphaerisporangium flaviroseum</name>
    <dbReference type="NCBI Taxonomy" id="509199"/>
    <lineage>
        <taxon>Bacteria</taxon>
        <taxon>Bacillati</taxon>
        <taxon>Actinomycetota</taxon>
        <taxon>Actinomycetes</taxon>
        <taxon>Streptosporangiales</taxon>
        <taxon>Streptosporangiaceae</taxon>
        <taxon>Sphaerisporangium</taxon>
    </lineage>
</organism>
<dbReference type="Pfam" id="PF00196">
    <property type="entry name" value="GerE"/>
    <property type="match status" value="1"/>
</dbReference>
<evidence type="ECO:0000256" key="3">
    <source>
        <dbReference type="ARBA" id="ARBA00023163"/>
    </source>
</evidence>
<keyword evidence="2" id="KW-0238">DNA-binding</keyword>
<dbReference type="InterPro" id="IPR027417">
    <property type="entry name" value="P-loop_NTPase"/>
</dbReference>
<evidence type="ECO:0000313" key="6">
    <source>
        <dbReference type="Proteomes" id="UP001500888"/>
    </source>
</evidence>
<dbReference type="CDD" id="cd06170">
    <property type="entry name" value="LuxR_C_like"/>
    <property type="match status" value="1"/>
</dbReference>
<evidence type="ECO:0000256" key="2">
    <source>
        <dbReference type="ARBA" id="ARBA00023125"/>
    </source>
</evidence>
<reference evidence="6" key="1">
    <citation type="journal article" date="2019" name="Int. J. Syst. Evol. Microbiol.">
        <title>The Global Catalogue of Microorganisms (GCM) 10K type strain sequencing project: providing services to taxonomists for standard genome sequencing and annotation.</title>
        <authorList>
            <consortium name="The Broad Institute Genomics Platform"/>
            <consortium name="The Broad Institute Genome Sequencing Center for Infectious Disease"/>
            <person name="Wu L."/>
            <person name="Ma J."/>
        </authorList>
    </citation>
    <scope>NUCLEOTIDE SEQUENCE [LARGE SCALE GENOMIC DNA]</scope>
    <source>
        <strain evidence="6">JCM 16908</strain>
    </source>
</reference>
<dbReference type="PANTHER" id="PTHR44688">
    <property type="entry name" value="DNA-BINDING TRANSCRIPTIONAL ACTIVATOR DEVR_DOSR"/>
    <property type="match status" value="1"/>
</dbReference>
<protein>
    <submittedName>
        <fullName evidence="5">LuxR C-terminal-related transcriptional regulator</fullName>
    </submittedName>
</protein>
<dbReference type="InterPro" id="IPR041664">
    <property type="entry name" value="AAA_16"/>
</dbReference>
<dbReference type="Proteomes" id="UP001500888">
    <property type="component" value="Unassembled WGS sequence"/>
</dbReference>
<dbReference type="PANTHER" id="PTHR44688:SF16">
    <property type="entry name" value="DNA-BINDING TRANSCRIPTIONAL ACTIVATOR DEVR_DOSR"/>
    <property type="match status" value="1"/>
</dbReference>
<feature type="domain" description="HTH luxR-type" evidence="4">
    <location>
        <begin position="806"/>
        <end position="870"/>
    </location>
</feature>
<dbReference type="InterPro" id="IPR000792">
    <property type="entry name" value="Tscrpt_reg_LuxR_C"/>
</dbReference>
<gene>
    <name evidence="5" type="ORF">GCM10022226_45030</name>
</gene>
<dbReference type="InterPro" id="IPR036388">
    <property type="entry name" value="WH-like_DNA-bd_sf"/>
</dbReference>
<dbReference type="PRINTS" id="PR00038">
    <property type="entry name" value="HTHLUXR"/>
</dbReference>
<dbReference type="PROSITE" id="PS00622">
    <property type="entry name" value="HTH_LUXR_1"/>
    <property type="match status" value="1"/>
</dbReference>
<dbReference type="SMART" id="SM00421">
    <property type="entry name" value="HTH_LUXR"/>
    <property type="match status" value="1"/>
</dbReference>
<evidence type="ECO:0000256" key="1">
    <source>
        <dbReference type="ARBA" id="ARBA00023015"/>
    </source>
</evidence>
<accession>A0ABP7IIP9</accession>
<dbReference type="SUPFAM" id="SSF52540">
    <property type="entry name" value="P-loop containing nucleoside triphosphate hydrolases"/>
    <property type="match status" value="1"/>
</dbReference>
<dbReference type="InterPro" id="IPR011990">
    <property type="entry name" value="TPR-like_helical_dom_sf"/>
</dbReference>
<comment type="caution">
    <text evidence="5">The sequence shown here is derived from an EMBL/GenBank/DDBJ whole genome shotgun (WGS) entry which is preliminary data.</text>
</comment>
<dbReference type="Gene3D" id="3.40.50.300">
    <property type="entry name" value="P-loop containing nucleotide triphosphate hydrolases"/>
    <property type="match status" value="1"/>
</dbReference>
<evidence type="ECO:0000313" key="5">
    <source>
        <dbReference type="EMBL" id="GAA3819583.1"/>
    </source>
</evidence>
<keyword evidence="6" id="KW-1185">Reference proteome</keyword>